<proteinExistence type="predicted"/>
<keyword evidence="1" id="KW-0472">Membrane</keyword>
<reference evidence="2 3" key="1">
    <citation type="submission" date="2024-02" db="EMBL/GenBank/DDBJ databases">
        <title>Rubritalea halochordaticola NBRC 107102.</title>
        <authorList>
            <person name="Ichikawa N."/>
            <person name="Katano-Makiyama Y."/>
            <person name="Hidaka K."/>
        </authorList>
    </citation>
    <scope>NUCLEOTIDE SEQUENCE [LARGE SCALE GENOMIC DNA]</scope>
    <source>
        <strain evidence="2 3">NBRC 107102</strain>
    </source>
</reference>
<dbReference type="RefSeq" id="WP_346188310.1">
    <property type="nucleotide sequence ID" value="NZ_BAABRL010000004.1"/>
</dbReference>
<evidence type="ECO:0000313" key="2">
    <source>
        <dbReference type="EMBL" id="GAA5495526.1"/>
    </source>
</evidence>
<gene>
    <name evidence="2" type="ORF">Rhal01_01703</name>
</gene>
<accession>A0ABP9UYM0</accession>
<name>A0ABP9UYM0_9BACT</name>
<protein>
    <submittedName>
        <fullName evidence="2">Uncharacterized protein</fullName>
    </submittedName>
</protein>
<organism evidence="2 3">
    <name type="scientific">Rubritalea halochordaticola</name>
    <dbReference type="NCBI Taxonomy" id="714537"/>
    <lineage>
        <taxon>Bacteria</taxon>
        <taxon>Pseudomonadati</taxon>
        <taxon>Verrucomicrobiota</taxon>
        <taxon>Verrucomicrobiia</taxon>
        <taxon>Verrucomicrobiales</taxon>
        <taxon>Rubritaleaceae</taxon>
        <taxon>Rubritalea</taxon>
    </lineage>
</organism>
<keyword evidence="1" id="KW-1133">Transmembrane helix</keyword>
<dbReference type="EMBL" id="BAABRL010000004">
    <property type="protein sequence ID" value="GAA5495526.1"/>
    <property type="molecule type" value="Genomic_DNA"/>
</dbReference>
<feature type="transmembrane region" description="Helical" evidence="1">
    <location>
        <begin position="31"/>
        <end position="64"/>
    </location>
</feature>
<evidence type="ECO:0000313" key="3">
    <source>
        <dbReference type="Proteomes" id="UP001424741"/>
    </source>
</evidence>
<dbReference type="Proteomes" id="UP001424741">
    <property type="component" value="Unassembled WGS sequence"/>
</dbReference>
<keyword evidence="3" id="KW-1185">Reference proteome</keyword>
<sequence>MRETLTVIGIFLIGLALRSCRKPLFRKLGALVYLFTSGVAFYFISDSYWIAALGILVWFLLPWLELLTRVRKLRLPLNNRLSHRHPPSCQHFPEAEETLHTLEHAGFDHTTDAGWDWGSSTQFYRFFWHPEERTVASLCLCKQSNISFSFLTLTSRDKDGNIYRTSNYPFSQTLKSSPEVIWNNVGCKICSFEQLLTSHHDFIIATGLAISDLMMPDPDHTEQEVEDDMRKQIDHNLQKGIISLTGDGHFRYSMRGLFYLWKQYVRDMIRLC</sequence>
<keyword evidence="1" id="KW-0812">Transmembrane</keyword>
<comment type="caution">
    <text evidence="2">The sequence shown here is derived from an EMBL/GenBank/DDBJ whole genome shotgun (WGS) entry which is preliminary data.</text>
</comment>
<evidence type="ECO:0000256" key="1">
    <source>
        <dbReference type="SAM" id="Phobius"/>
    </source>
</evidence>